<protein>
    <submittedName>
        <fullName evidence="2">Helix-turn-helix domain protein</fullName>
    </submittedName>
</protein>
<sequence length="79" mass="8975">MKLEARACLLQERLNERGLKVEELAGKLFYKPEKLYDYISMTRIMPLQVAVSIADTLGCEVRSLYEWVPVEGIPGKEGS</sequence>
<dbReference type="RefSeq" id="WP_013919174.1">
    <property type="nucleotide sequence ID" value="NC_015690.1"/>
</dbReference>
<dbReference type="HOGENOM" id="CLU_189668_0_0_9"/>
<dbReference type="EMBL" id="CP002869">
    <property type="protein sequence ID" value="AEI44021.1"/>
    <property type="molecule type" value="Genomic_DNA"/>
</dbReference>
<dbReference type="GO" id="GO:0003677">
    <property type="term" value="F:DNA binding"/>
    <property type="evidence" value="ECO:0007669"/>
    <property type="project" value="InterPro"/>
</dbReference>
<name>F8FIB8_PAEMK</name>
<dbReference type="SMART" id="SM00530">
    <property type="entry name" value="HTH_XRE"/>
    <property type="match status" value="1"/>
</dbReference>
<reference evidence="2 3" key="2">
    <citation type="journal article" date="2013" name="Genome Announc.">
        <title>Genome Sequence of Growth-Improving Paenibacillus mucilaginosus Strain KNP414.</title>
        <authorList>
            <person name="Lu J.J."/>
            <person name="Wang J.F."/>
            <person name="Hu X.F."/>
        </authorList>
    </citation>
    <scope>NUCLEOTIDE SEQUENCE [LARGE SCALE GENOMIC DNA]</scope>
    <source>
        <strain evidence="2 3">KNP414</strain>
    </source>
</reference>
<dbReference type="InterPro" id="IPR010982">
    <property type="entry name" value="Lambda_DNA-bd_dom_sf"/>
</dbReference>
<dbReference type="SUPFAM" id="SSF47413">
    <property type="entry name" value="lambda repressor-like DNA-binding domains"/>
    <property type="match status" value="1"/>
</dbReference>
<proteinExistence type="predicted"/>
<dbReference type="Pfam" id="PF13443">
    <property type="entry name" value="HTH_26"/>
    <property type="match status" value="1"/>
</dbReference>
<organism evidence="2 3">
    <name type="scientific">Paenibacillus mucilaginosus (strain KNP414)</name>
    <dbReference type="NCBI Taxonomy" id="1036673"/>
    <lineage>
        <taxon>Bacteria</taxon>
        <taxon>Bacillati</taxon>
        <taxon>Bacillota</taxon>
        <taxon>Bacilli</taxon>
        <taxon>Bacillales</taxon>
        <taxon>Paenibacillaceae</taxon>
        <taxon>Paenibacillus</taxon>
    </lineage>
</organism>
<evidence type="ECO:0000313" key="2">
    <source>
        <dbReference type="EMBL" id="AEI44021.1"/>
    </source>
</evidence>
<gene>
    <name evidence="2" type="ordered locus">KNP414_05497</name>
</gene>
<evidence type="ECO:0000259" key="1">
    <source>
        <dbReference type="PROSITE" id="PS50943"/>
    </source>
</evidence>
<dbReference type="PROSITE" id="PS50943">
    <property type="entry name" value="HTH_CROC1"/>
    <property type="match status" value="1"/>
</dbReference>
<reference evidence="3" key="1">
    <citation type="submission" date="2011-06" db="EMBL/GenBank/DDBJ databases">
        <title>Complete genome sequence of Paenibacillus mucilaginosus KNP414.</title>
        <authorList>
            <person name="Wang J."/>
            <person name="Hu S."/>
            <person name="Hu X."/>
            <person name="Zhang B."/>
            <person name="Dong D."/>
            <person name="Zhang S."/>
            <person name="Zhao K."/>
            <person name="Wu D."/>
        </authorList>
    </citation>
    <scope>NUCLEOTIDE SEQUENCE [LARGE SCALE GENOMIC DNA]</scope>
    <source>
        <strain evidence="3">KNP414</strain>
    </source>
</reference>
<feature type="domain" description="HTH cro/C1-type" evidence="1">
    <location>
        <begin position="10"/>
        <end position="64"/>
    </location>
</feature>
<dbReference type="CDD" id="cd00093">
    <property type="entry name" value="HTH_XRE"/>
    <property type="match status" value="1"/>
</dbReference>
<dbReference type="Proteomes" id="UP000006620">
    <property type="component" value="Chromosome"/>
</dbReference>
<dbReference type="InterPro" id="IPR001387">
    <property type="entry name" value="Cro/C1-type_HTH"/>
</dbReference>
<evidence type="ECO:0000313" key="3">
    <source>
        <dbReference type="Proteomes" id="UP000006620"/>
    </source>
</evidence>
<dbReference type="PATRIC" id="fig|1036673.3.peg.5100"/>
<dbReference type="KEGG" id="pms:KNP414_05497"/>
<dbReference type="AlphaFoldDB" id="F8FIB8"/>
<accession>F8FIB8</accession>